<evidence type="ECO:0000256" key="1">
    <source>
        <dbReference type="ARBA" id="ARBA00022723"/>
    </source>
</evidence>
<dbReference type="Pfam" id="PF13484">
    <property type="entry name" value="Fer4_16"/>
    <property type="match status" value="1"/>
</dbReference>
<dbReference type="GO" id="GO:0051536">
    <property type="term" value="F:iron-sulfur cluster binding"/>
    <property type="evidence" value="ECO:0007669"/>
    <property type="project" value="UniProtKB-KW"/>
</dbReference>
<dbReference type="PANTHER" id="PTHR42827:SF1">
    <property type="entry name" value="IRON-SULFUR CLUSTER-BINDING PROTEIN"/>
    <property type="match status" value="1"/>
</dbReference>
<dbReference type="InterPro" id="IPR017900">
    <property type="entry name" value="4Fe4S_Fe_S_CS"/>
</dbReference>
<keyword evidence="2" id="KW-0408">Iron</keyword>
<dbReference type="Proteomes" id="UP000177701">
    <property type="component" value="Unassembled WGS sequence"/>
</dbReference>
<evidence type="ECO:0000313" key="6">
    <source>
        <dbReference type="Proteomes" id="UP000177701"/>
    </source>
</evidence>
<proteinExistence type="predicted"/>
<organism evidence="5 6">
    <name type="scientific">Candidatus Sediminicultor quintus</name>
    <dbReference type="NCBI Taxonomy" id="1797291"/>
    <lineage>
        <taxon>Bacteria</taxon>
        <taxon>Pseudomonadati</taxon>
        <taxon>Atribacterota</taxon>
        <taxon>Candidatus Phoenicimicrobiia</taxon>
        <taxon>Candidatus Pheonicimicrobiales</taxon>
        <taxon>Candidatus Phoenicimicrobiaceae</taxon>
        <taxon>Candidatus Sediminicultor</taxon>
    </lineage>
</organism>
<dbReference type="PANTHER" id="PTHR42827">
    <property type="entry name" value="IRON-SULFUR CLUSTER-BINDING PROTEIN-RELATED"/>
    <property type="match status" value="1"/>
</dbReference>
<evidence type="ECO:0000256" key="2">
    <source>
        <dbReference type="ARBA" id="ARBA00023004"/>
    </source>
</evidence>
<dbReference type="PROSITE" id="PS00198">
    <property type="entry name" value="4FE4S_FER_1"/>
    <property type="match status" value="1"/>
</dbReference>
<dbReference type="STRING" id="1797291.A2V47_00300"/>
<reference evidence="5 6" key="1">
    <citation type="journal article" date="2016" name="Nat. Commun.">
        <title>Thousands of microbial genomes shed light on interconnected biogeochemical processes in an aquifer system.</title>
        <authorList>
            <person name="Anantharaman K."/>
            <person name="Brown C.T."/>
            <person name="Hug L.A."/>
            <person name="Sharon I."/>
            <person name="Castelle C.J."/>
            <person name="Probst A.J."/>
            <person name="Thomas B.C."/>
            <person name="Singh A."/>
            <person name="Wilkins M.J."/>
            <person name="Karaoz U."/>
            <person name="Brodie E.L."/>
            <person name="Williams K.H."/>
            <person name="Hubbard S.S."/>
            <person name="Banfield J.F."/>
        </authorList>
    </citation>
    <scope>NUCLEOTIDE SEQUENCE [LARGE SCALE GENOMIC DNA]</scope>
</reference>
<evidence type="ECO:0000259" key="4">
    <source>
        <dbReference type="PROSITE" id="PS51379"/>
    </source>
</evidence>
<comment type="caution">
    <text evidence="5">The sequence shown here is derived from an EMBL/GenBank/DDBJ whole genome shotgun (WGS) entry which is preliminary data.</text>
</comment>
<evidence type="ECO:0000313" key="5">
    <source>
        <dbReference type="EMBL" id="OGD17397.1"/>
    </source>
</evidence>
<keyword evidence="3" id="KW-0411">Iron-sulfur</keyword>
<gene>
    <name evidence="5" type="ORF">A2V47_00300</name>
</gene>
<dbReference type="GO" id="GO:0046872">
    <property type="term" value="F:metal ion binding"/>
    <property type="evidence" value="ECO:0007669"/>
    <property type="project" value="UniProtKB-KW"/>
</dbReference>
<keyword evidence="1" id="KW-0479">Metal-binding</keyword>
<name>A0A1F5AHL0_9BACT</name>
<evidence type="ECO:0000256" key="3">
    <source>
        <dbReference type="ARBA" id="ARBA00023014"/>
    </source>
</evidence>
<accession>A0A1F5AHL0</accession>
<sequence>MNKIINEIKQICPQENYEIGYASLSGLLKPEYLKYKYGISLARKLDDQIINQISNGPTDLYYDLYCNINNELNMKIEVISNLLKTYNIESYPIKATVEDSELDDAYKKTLRYSFSHKLAATRSGIGWIGKTDLLVTSRFGPRVRLASILMTVNISNNGVPIDESQCGSCNICVNHCPAKAATGQLWTTSIDRDVFFDPFKCREYCRQISAEKIKKEISICGICISVCPKGKK</sequence>
<dbReference type="EMBL" id="MEYH01000006">
    <property type="protein sequence ID" value="OGD17397.1"/>
    <property type="molecule type" value="Genomic_DNA"/>
</dbReference>
<dbReference type="SUPFAM" id="SSF54862">
    <property type="entry name" value="4Fe-4S ferredoxins"/>
    <property type="match status" value="1"/>
</dbReference>
<feature type="domain" description="4Fe-4S ferredoxin-type" evidence="4">
    <location>
        <begin position="157"/>
        <end position="180"/>
    </location>
</feature>
<protein>
    <recommendedName>
        <fullName evidence="4">4Fe-4S ferredoxin-type domain-containing protein</fullName>
    </recommendedName>
</protein>
<dbReference type="PROSITE" id="PS51379">
    <property type="entry name" value="4FE4S_FER_2"/>
    <property type="match status" value="1"/>
</dbReference>
<dbReference type="InterPro" id="IPR017896">
    <property type="entry name" value="4Fe4S_Fe-S-bd"/>
</dbReference>
<dbReference type="AlphaFoldDB" id="A0A1F5AHL0"/>